<evidence type="ECO:0000256" key="1">
    <source>
        <dbReference type="SAM" id="MobiDB-lite"/>
    </source>
</evidence>
<name>A0A2T0UUB8_9MICO</name>
<feature type="compositionally biased region" description="Basic and acidic residues" evidence="1">
    <location>
        <begin position="199"/>
        <end position="244"/>
    </location>
</feature>
<evidence type="ECO:0000313" key="4">
    <source>
        <dbReference type="Proteomes" id="UP000237822"/>
    </source>
</evidence>
<dbReference type="InterPro" id="IPR019051">
    <property type="entry name" value="Trp_biosyn_TM_oprn/chp"/>
</dbReference>
<keyword evidence="2" id="KW-0812">Transmembrane</keyword>
<gene>
    <name evidence="3" type="ORF">BCF74_10567</name>
</gene>
<feature type="transmembrane region" description="Helical" evidence="2">
    <location>
        <begin position="51"/>
        <end position="71"/>
    </location>
</feature>
<dbReference type="OrthoDB" id="4868800at2"/>
<evidence type="ECO:0000313" key="3">
    <source>
        <dbReference type="EMBL" id="PRY61510.1"/>
    </source>
</evidence>
<evidence type="ECO:0000256" key="2">
    <source>
        <dbReference type="SAM" id="Phobius"/>
    </source>
</evidence>
<protein>
    <submittedName>
        <fullName evidence="3">Putative membrane protein (TIGR02234 family)</fullName>
    </submittedName>
</protein>
<feature type="transmembrane region" description="Helical" evidence="2">
    <location>
        <begin position="78"/>
        <end position="99"/>
    </location>
</feature>
<reference evidence="3 4" key="1">
    <citation type="submission" date="2018-03" db="EMBL/GenBank/DDBJ databases">
        <title>Genomic Encyclopedia of Archaeal and Bacterial Type Strains, Phase II (KMG-II): from individual species to whole genera.</title>
        <authorList>
            <person name="Goeker M."/>
        </authorList>
    </citation>
    <scope>NUCLEOTIDE SEQUENCE [LARGE SCALE GENOMIC DNA]</scope>
    <source>
        <strain evidence="3 4">ATCC BAA-1496</strain>
    </source>
</reference>
<sequence>MTLLRRRGVLVLLVALGALVVVVTASRTWVAGTVNDAVLGRQAVSATGSESATGVVGIALVVAAGAVASAAAGRKARVVALVLTGLAVLAGLLSIGRVVTDPEGVLGPIAAAAAGRSGSLETSATLGLWPWVAALGFVLSGTALLTLAFAVADRPAGLSSRYDAPASPTGAEDAERARAARGASTWDQLTAGEDPTDETDAHADKTHAHADETGIRADDTDARADDAGIRADGDETDVHRGPRT</sequence>
<feature type="transmembrane region" description="Helical" evidence="2">
    <location>
        <begin position="128"/>
        <end position="152"/>
    </location>
</feature>
<dbReference type="Proteomes" id="UP000237822">
    <property type="component" value="Unassembled WGS sequence"/>
</dbReference>
<dbReference type="EMBL" id="PVTI01000005">
    <property type="protein sequence ID" value="PRY61510.1"/>
    <property type="molecule type" value="Genomic_DNA"/>
</dbReference>
<dbReference type="Pfam" id="PF09534">
    <property type="entry name" value="Trp_oprn_chp"/>
    <property type="match status" value="1"/>
</dbReference>
<feature type="region of interest" description="Disordered" evidence="1">
    <location>
        <begin position="158"/>
        <end position="244"/>
    </location>
</feature>
<accession>A0A2T0UUB8</accession>
<organism evidence="3 4">
    <name type="scientific">Knoellia remsis</name>
    <dbReference type="NCBI Taxonomy" id="407159"/>
    <lineage>
        <taxon>Bacteria</taxon>
        <taxon>Bacillati</taxon>
        <taxon>Actinomycetota</taxon>
        <taxon>Actinomycetes</taxon>
        <taxon>Micrococcales</taxon>
        <taxon>Intrasporangiaceae</taxon>
        <taxon>Knoellia</taxon>
    </lineage>
</organism>
<dbReference type="AlphaFoldDB" id="A0A2T0UUB8"/>
<proteinExistence type="predicted"/>
<dbReference type="RefSeq" id="WP_106296770.1">
    <property type="nucleotide sequence ID" value="NZ_PVTI01000005.1"/>
</dbReference>
<keyword evidence="4" id="KW-1185">Reference proteome</keyword>
<comment type="caution">
    <text evidence="3">The sequence shown here is derived from an EMBL/GenBank/DDBJ whole genome shotgun (WGS) entry which is preliminary data.</text>
</comment>
<keyword evidence="2" id="KW-1133">Transmembrane helix</keyword>
<keyword evidence="2" id="KW-0472">Membrane</keyword>